<organism evidence="1 2">
    <name type="scientific">Nocardioides conyzicola</name>
    <dbReference type="NCBI Taxonomy" id="1651781"/>
    <lineage>
        <taxon>Bacteria</taxon>
        <taxon>Bacillati</taxon>
        <taxon>Actinomycetota</taxon>
        <taxon>Actinomycetes</taxon>
        <taxon>Propionibacteriales</taxon>
        <taxon>Nocardioidaceae</taxon>
        <taxon>Nocardioides</taxon>
    </lineage>
</organism>
<dbReference type="InterPro" id="IPR006311">
    <property type="entry name" value="TAT_signal"/>
</dbReference>
<dbReference type="Proteomes" id="UP001499974">
    <property type="component" value="Unassembled WGS sequence"/>
</dbReference>
<accession>A0ABP8WHN7</accession>
<protein>
    <recommendedName>
        <fullName evidence="3">Twin-arginine translocation signal domain-containing protein</fullName>
    </recommendedName>
</protein>
<keyword evidence="2" id="KW-1185">Reference proteome</keyword>
<sequence>MPVDPQLSRRILLTAGVAGAGLASACGTARPAGPASADDPDGSLVDEVVARITATAALAGRVPGLVAMHTAHLDALDAEPPVPGRAALPRLRRSEQQLQRFLVGAAMTAESGQLARLLASMSAAVSQQLVVL</sequence>
<proteinExistence type="predicted"/>
<gene>
    <name evidence="1" type="ORF">GCM10023349_00470</name>
</gene>
<reference evidence="2" key="1">
    <citation type="journal article" date="2019" name="Int. J. Syst. Evol. Microbiol.">
        <title>The Global Catalogue of Microorganisms (GCM) 10K type strain sequencing project: providing services to taxonomists for standard genome sequencing and annotation.</title>
        <authorList>
            <consortium name="The Broad Institute Genomics Platform"/>
            <consortium name="The Broad Institute Genome Sequencing Center for Infectious Disease"/>
            <person name="Wu L."/>
            <person name="Ma J."/>
        </authorList>
    </citation>
    <scope>NUCLEOTIDE SEQUENCE [LARGE SCALE GENOMIC DNA]</scope>
    <source>
        <strain evidence="2">JCM 18531</strain>
    </source>
</reference>
<dbReference type="PROSITE" id="PS51318">
    <property type="entry name" value="TAT"/>
    <property type="match status" value="1"/>
</dbReference>
<evidence type="ECO:0008006" key="3">
    <source>
        <dbReference type="Google" id="ProtNLM"/>
    </source>
</evidence>
<comment type="caution">
    <text evidence="1">The sequence shown here is derived from an EMBL/GenBank/DDBJ whole genome shotgun (WGS) entry which is preliminary data.</text>
</comment>
<dbReference type="RefSeq" id="WP_345518039.1">
    <property type="nucleotide sequence ID" value="NZ_BAABKM010000001.1"/>
</dbReference>
<evidence type="ECO:0000313" key="1">
    <source>
        <dbReference type="EMBL" id="GAA4690053.1"/>
    </source>
</evidence>
<evidence type="ECO:0000313" key="2">
    <source>
        <dbReference type="Proteomes" id="UP001499974"/>
    </source>
</evidence>
<dbReference type="EMBL" id="BAABKM010000001">
    <property type="protein sequence ID" value="GAA4690053.1"/>
    <property type="molecule type" value="Genomic_DNA"/>
</dbReference>
<name>A0ABP8WHN7_9ACTN</name>